<keyword evidence="5 9" id="KW-1133">Transmembrane helix</keyword>
<dbReference type="CDD" id="cd03500">
    <property type="entry name" value="SQR_TypeA_SdhD_like"/>
    <property type="match status" value="1"/>
</dbReference>
<dbReference type="GO" id="GO:0016020">
    <property type="term" value="C:membrane"/>
    <property type="evidence" value="ECO:0007669"/>
    <property type="project" value="UniProtKB-SubCell"/>
</dbReference>
<keyword evidence="11" id="KW-1185">Reference proteome</keyword>
<organism evidence="10 11">
    <name type="scientific">Nesterenkonia sedimenti</name>
    <dbReference type="NCBI Taxonomy" id="1463632"/>
    <lineage>
        <taxon>Bacteria</taxon>
        <taxon>Bacillati</taxon>
        <taxon>Actinomycetota</taxon>
        <taxon>Actinomycetes</taxon>
        <taxon>Micrococcales</taxon>
        <taxon>Micrococcaceae</taxon>
        <taxon>Nesterenkonia</taxon>
    </lineage>
</organism>
<feature type="region of interest" description="Disordered" evidence="8">
    <location>
        <begin position="1"/>
        <end position="22"/>
    </location>
</feature>
<evidence type="ECO:0000256" key="3">
    <source>
        <dbReference type="ARBA" id="ARBA00022692"/>
    </source>
</evidence>
<dbReference type="GO" id="GO:0046872">
    <property type="term" value="F:metal ion binding"/>
    <property type="evidence" value="ECO:0007669"/>
    <property type="project" value="UniProtKB-KW"/>
</dbReference>
<evidence type="ECO:0000256" key="7">
    <source>
        <dbReference type="ARBA" id="ARBA00023136"/>
    </source>
</evidence>
<dbReference type="EMBL" id="JABAHY010000009">
    <property type="protein sequence ID" value="NLS10345.1"/>
    <property type="molecule type" value="Genomic_DNA"/>
</dbReference>
<dbReference type="Gene3D" id="1.20.1300.10">
    <property type="entry name" value="Fumarate reductase/succinate dehydrogenase, transmembrane subunit"/>
    <property type="match status" value="1"/>
</dbReference>
<dbReference type="InterPro" id="IPR034804">
    <property type="entry name" value="SQR/QFR_C/D"/>
</dbReference>
<evidence type="ECO:0000256" key="1">
    <source>
        <dbReference type="ARBA" id="ARBA00004370"/>
    </source>
</evidence>
<dbReference type="Pfam" id="PF01127">
    <property type="entry name" value="Sdh_cyt"/>
    <property type="match status" value="1"/>
</dbReference>
<dbReference type="Proteomes" id="UP000523139">
    <property type="component" value="Unassembled WGS sequence"/>
</dbReference>
<comment type="subcellular location">
    <subcellularLocation>
        <location evidence="1">Membrane</location>
    </subcellularLocation>
</comment>
<protein>
    <submittedName>
        <fullName evidence="10">Succinate dehydrogenase hydrophobic membrane anchor subunit</fullName>
    </submittedName>
</protein>
<dbReference type="RefSeq" id="WP_168887830.1">
    <property type="nucleotide sequence ID" value="NZ_JABAHY010000009.1"/>
</dbReference>
<feature type="transmembrane region" description="Helical" evidence="9">
    <location>
        <begin position="121"/>
        <end position="145"/>
    </location>
</feature>
<evidence type="ECO:0000256" key="4">
    <source>
        <dbReference type="ARBA" id="ARBA00022723"/>
    </source>
</evidence>
<keyword evidence="6" id="KW-0408">Iron</keyword>
<reference evidence="10 11" key="1">
    <citation type="submission" date="2020-04" db="EMBL/GenBank/DDBJ databases">
        <title>Nesterenkonia sp. nov., isolated from marine sediment.</title>
        <authorList>
            <person name="Zhang G."/>
        </authorList>
    </citation>
    <scope>NUCLEOTIDE SEQUENCE [LARGE SCALE GENOMIC DNA]</scope>
    <source>
        <strain evidence="10 11">MY13</strain>
    </source>
</reference>
<evidence type="ECO:0000256" key="6">
    <source>
        <dbReference type="ARBA" id="ARBA00023004"/>
    </source>
</evidence>
<evidence type="ECO:0000256" key="2">
    <source>
        <dbReference type="ARBA" id="ARBA00022617"/>
    </source>
</evidence>
<evidence type="ECO:0000256" key="8">
    <source>
        <dbReference type="SAM" id="MobiDB-lite"/>
    </source>
</evidence>
<dbReference type="AlphaFoldDB" id="A0A7X8YEC6"/>
<comment type="caution">
    <text evidence="10">The sequence shown here is derived from an EMBL/GenBank/DDBJ whole genome shotgun (WGS) entry which is preliminary data.</text>
</comment>
<gene>
    <name evidence="10" type="ORF">HGQ17_10145</name>
</gene>
<keyword evidence="4" id="KW-0479">Metal-binding</keyword>
<name>A0A7X8YEC6_9MICC</name>
<dbReference type="SUPFAM" id="SSF81343">
    <property type="entry name" value="Fumarate reductase respiratory complex transmembrane subunits"/>
    <property type="match status" value="1"/>
</dbReference>
<dbReference type="InterPro" id="IPR000701">
    <property type="entry name" value="SuccDH_FuR_B_TM-su"/>
</dbReference>
<evidence type="ECO:0000256" key="9">
    <source>
        <dbReference type="SAM" id="Phobius"/>
    </source>
</evidence>
<evidence type="ECO:0000313" key="10">
    <source>
        <dbReference type="EMBL" id="NLS10345.1"/>
    </source>
</evidence>
<keyword evidence="7 9" id="KW-0472">Membrane</keyword>
<feature type="transmembrane region" description="Helical" evidence="9">
    <location>
        <begin position="39"/>
        <end position="62"/>
    </location>
</feature>
<accession>A0A7X8YEC6</accession>
<sequence length="170" mass="18885">MTTTNSDAVLPSQGIEAPRSGRIDPKYLRSNPSTGSFEMVAWVFMRVSGAALVVLIFVHLWTNLMVGDGIHQIDFAFVAGKWANPVWQFWDLTMLWLAMLHGTNGMRTIINDYAEKDSTRLWLKSMLYVASAVIIILGTMVIFTFEPCLTDDAGNLLEGVAPQFCHGVTN</sequence>
<keyword evidence="3 9" id="KW-0812">Transmembrane</keyword>
<keyword evidence="2" id="KW-0349">Heme</keyword>
<evidence type="ECO:0000256" key="5">
    <source>
        <dbReference type="ARBA" id="ARBA00022989"/>
    </source>
</evidence>
<evidence type="ECO:0000313" key="11">
    <source>
        <dbReference type="Proteomes" id="UP000523139"/>
    </source>
</evidence>
<proteinExistence type="predicted"/>